<reference evidence="2 3" key="1">
    <citation type="submission" date="2014-06" db="EMBL/GenBank/DDBJ databases">
        <authorList>
            <person name="Bishop-Lilly K.A."/>
            <person name="Broomall S.M."/>
            <person name="Chain P.S."/>
            <person name="Chertkov O."/>
            <person name="Coyne S.R."/>
            <person name="Daligault H.E."/>
            <person name="Davenport K.W."/>
            <person name="Erkkila T."/>
            <person name="Frey K.G."/>
            <person name="Gibbons H.S."/>
            <person name="Gu W."/>
            <person name="Jaissle J."/>
            <person name="Johnson S.L."/>
            <person name="Koroleva G.I."/>
            <person name="Ladner J.T."/>
            <person name="Lo C.-C."/>
            <person name="Minogue T.D."/>
            <person name="Munk C."/>
            <person name="Palacios G.F."/>
            <person name="Redden C.L."/>
            <person name="Rosenzweig C.N."/>
            <person name="Scholz M.B."/>
            <person name="Teshima H."/>
            <person name="Xu Y."/>
        </authorList>
    </citation>
    <scope>NUCLEOTIDE SEQUENCE [LARGE SCALE GENOMIC DNA]</scope>
    <source>
        <strain evidence="2 3">EO147</strain>
    </source>
</reference>
<proteinExistence type="predicted"/>
<keyword evidence="3" id="KW-1185">Reference proteome</keyword>
<name>A0AAI8FPS7_9BURK</name>
<dbReference type="AlphaFoldDB" id="A0AAI8FPS7"/>
<gene>
    <name evidence="2" type="ORF">DM82_1629</name>
</gene>
<dbReference type="Gene3D" id="3.30.450.20">
    <property type="entry name" value="PAS domain"/>
    <property type="match status" value="1"/>
</dbReference>
<dbReference type="SUPFAM" id="SSF55785">
    <property type="entry name" value="PYP-like sensor domain (PAS domain)"/>
    <property type="match status" value="1"/>
</dbReference>
<dbReference type="EMBL" id="CP008726">
    <property type="protein sequence ID" value="AIO68142.1"/>
    <property type="molecule type" value="Genomic_DNA"/>
</dbReference>
<dbReference type="InterPro" id="IPR035965">
    <property type="entry name" value="PAS-like_dom_sf"/>
</dbReference>
<dbReference type="KEGG" id="bok:DM82_1629"/>
<dbReference type="Pfam" id="PF08670">
    <property type="entry name" value="MEKHLA"/>
    <property type="match status" value="1"/>
</dbReference>
<organism evidence="2 3">
    <name type="scientific">Burkholderia oklahomensis</name>
    <dbReference type="NCBI Taxonomy" id="342113"/>
    <lineage>
        <taxon>Bacteria</taxon>
        <taxon>Pseudomonadati</taxon>
        <taxon>Pseudomonadota</taxon>
        <taxon>Betaproteobacteria</taxon>
        <taxon>Burkholderiales</taxon>
        <taxon>Burkholderiaceae</taxon>
        <taxon>Burkholderia</taxon>
        <taxon>pseudomallei group</taxon>
    </lineage>
</organism>
<evidence type="ECO:0000259" key="1">
    <source>
        <dbReference type="Pfam" id="PF08670"/>
    </source>
</evidence>
<sequence>MSNSLALDPDFFDLLADSHLRLTGASLLDPAVPHADGPRWLYEDAPFCVLAHDTAEDPRYIYANKTVQRCFEYSWDEMTALHSRLSAEHPNREERARLLESVRTRGFATGYRGLRISKSGRRFWIEDVTVWNLIDRDGTYRGQAATYRRWTDV</sequence>
<dbReference type="Proteomes" id="UP000029424">
    <property type="component" value="Chromosome 1"/>
</dbReference>
<protein>
    <submittedName>
        <fullName evidence="2">MEKHLA domain protein</fullName>
    </submittedName>
</protein>
<accession>A0AAI8FPS7</accession>
<evidence type="ECO:0000313" key="3">
    <source>
        <dbReference type="Proteomes" id="UP000029424"/>
    </source>
</evidence>
<feature type="domain" description="MEKHLA" evidence="1">
    <location>
        <begin position="11"/>
        <end position="151"/>
    </location>
</feature>
<dbReference type="InterPro" id="IPR013978">
    <property type="entry name" value="MEKHLA"/>
</dbReference>
<evidence type="ECO:0000313" key="2">
    <source>
        <dbReference type="EMBL" id="AIO68142.1"/>
    </source>
</evidence>